<reference evidence="6" key="1">
    <citation type="journal article" date="2023" name="Mol. Phylogenet. Evol.">
        <title>Genome-scale phylogeny and comparative genomics of the fungal order Sordariales.</title>
        <authorList>
            <person name="Hensen N."/>
            <person name="Bonometti L."/>
            <person name="Westerberg I."/>
            <person name="Brannstrom I.O."/>
            <person name="Guillou S."/>
            <person name="Cros-Aarteil S."/>
            <person name="Calhoun S."/>
            <person name="Haridas S."/>
            <person name="Kuo A."/>
            <person name="Mondo S."/>
            <person name="Pangilinan J."/>
            <person name="Riley R."/>
            <person name="LaButti K."/>
            <person name="Andreopoulos B."/>
            <person name="Lipzen A."/>
            <person name="Chen C."/>
            <person name="Yan M."/>
            <person name="Daum C."/>
            <person name="Ng V."/>
            <person name="Clum A."/>
            <person name="Steindorff A."/>
            <person name="Ohm R.A."/>
            <person name="Martin F."/>
            <person name="Silar P."/>
            <person name="Natvig D.O."/>
            <person name="Lalanne C."/>
            <person name="Gautier V."/>
            <person name="Ament-Velasquez S.L."/>
            <person name="Kruys A."/>
            <person name="Hutchinson M.I."/>
            <person name="Powell A.J."/>
            <person name="Barry K."/>
            <person name="Miller A.N."/>
            <person name="Grigoriev I.V."/>
            <person name="Debuchy R."/>
            <person name="Gladieux P."/>
            <person name="Hiltunen Thoren M."/>
            <person name="Johannesson H."/>
        </authorList>
    </citation>
    <scope>NUCLEOTIDE SEQUENCE</scope>
    <source>
        <strain evidence="6">CBS 731.68</strain>
    </source>
</reference>
<comment type="caution">
    <text evidence="6">The sequence shown here is derived from an EMBL/GenBank/DDBJ whole genome shotgun (WGS) entry which is preliminary data.</text>
</comment>
<evidence type="ECO:0000256" key="3">
    <source>
        <dbReference type="ARBA" id="ARBA00022827"/>
    </source>
</evidence>
<evidence type="ECO:0000313" key="7">
    <source>
        <dbReference type="Proteomes" id="UP001302602"/>
    </source>
</evidence>
<evidence type="ECO:0000256" key="4">
    <source>
        <dbReference type="ARBA" id="ARBA00023002"/>
    </source>
</evidence>
<dbReference type="InterPro" id="IPR036188">
    <property type="entry name" value="FAD/NAD-bd_sf"/>
</dbReference>
<evidence type="ECO:0000256" key="1">
    <source>
        <dbReference type="ARBA" id="ARBA00006442"/>
    </source>
</evidence>
<protein>
    <submittedName>
        <fullName evidence="6">FAD/NAD(P)-binding domain-containing protein</fullName>
    </submittedName>
</protein>
<dbReference type="RefSeq" id="XP_062649325.1">
    <property type="nucleotide sequence ID" value="XM_062791094.1"/>
</dbReference>
<keyword evidence="2" id="KW-0285">Flavoprotein</keyword>
<sequence length="375" mass="40123">MTETILILGGSLAGLHVAHAILKKRSKNVKVIMVSKNSHFYMNLASVRAIVPGQIKDDELFTPIETALSRYPRESWDLIIGTAAHADFENKTVEIVVHDDSTTRTISYDQLVLATGSRSADPSMPWKASGSYKDAVASVHKTAEQVQAAQHIVVAGAGGTGIEVAGELGYEYGKTKNIVLLCSGDKLANGHGIATDAANELKKLNVAIKYGARVQKTQPTAQGKTDVVLSDGETITTDLYLPTIGLIPNTEYIPTPYCNSDPNSRTVLVDDYLRVRGAEDVWACGDIVGKPRAGFLITQAQAKTVAKNIEAALGGAKPSVHKGMPVDVFVCSVGRSRGVGRMNNSIKFPSLMVWAIKGRTLGLNYVEKYIGGSIA</sequence>
<dbReference type="InterPro" id="IPR023753">
    <property type="entry name" value="FAD/NAD-binding_dom"/>
</dbReference>
<dbReference type="GO" id="GO:0004174">
    <property type="term" value="F:electron-transferring-flavoprotein dehydrogenase activity"/>
    <property type="evidence" value="ECO:0007669"/>
    <property type="project" value="TreeGrafter"/>
</dbReference>
<organism evidence="6 7">
    <name type="scientific">Parathielavia appendiculata</name>
    <dbReference type="NCBI Taxonomy" id="2587402"/>
    <lineage>
        <taxon>Eukaryota</taxon>
        <taxon>Fungi</taxon>
        <taxon>Dikarya</taxon>
        <taxon>Ascomycota</taxon>
        <taxon>Pezizomycotina</taxon>
        <taxon>Sordariomycetes</taxon>
        <taxon>Sordariomycetidae</taxon>
        <taxon>Sordariales</taxon>
        <taxon>Chaetomiaceae</taxon>
        <taxon>Parathielavia</taxon>
    </lineage>
</organism>
<dbReference type="EMBL" id="MU853225">
    <property type="protein sequence ID" value="KAK4125554.1"/>
    <property type="molecule type" value="Genomic_DNA"/>
</dbReference>
<dbReference type="GO" id="GO:0005737">
    <property type="term" value="C:cytoplasm"/>
    <property type="evidence" value="ECO:0007669"/>
    <property type="project" value="TreeGrafter"/>
</dbReference>
<comment type="similarity">
    <text evidence="1">Belongs to the FAD-dependent oxidoreductase family.</text>
</comment>
<reference evidence="6" key="2">
    <citation type="submission" date="2023-05" db="EMBL/GenBank/DDBJ databases">
        <authorList>
            <consortium name="Lawrence Berkeley National Laboratory"/>
            <person name="Steindorff A."/>
            <person name="Hensen N."/>
            <person name="Bonometti L."/>
            <person name="Westerberg I."/>
            <person name="Brannstrom I.O."/>
            <person name="Guillou S."/>
            <person name="Cros-Aarteil S."/>
            <person name="Calhoun S."/>
            <person name="Haridas S."/>
            <person name="Kuo A."/>
            <person name="Mondo S."/>
            <person name="Pangilinan J."/>
            <person name="Riley R."/>
            <person name="Labutti K."/>
            <person name="Andreopoulos B."/>
            <person name="Lipzen A."/>
            <person name="Chen C."/>
            <person name="Yanf M."/>
            <person name="Daum C."/>
            <person name="Ng V."/>
            <person name="Clum A."/>
            <person name="Ohm R."/>
            <person name="Martin F."/>
            <person name="Silar P."/>
            <person name="Natvig D."/>
            <person name="Lalanne C."/>
            <person name="Gautier V."/>
            <person name="Ament-Velasquez S.L."/>
            <person name="Kruys A."/>
            <person name="Hutchinson M.I."/>
            <person name="Powell A.J."/>
            <person name="Barry K."/>
            <person name="Miller A.N."/>
            <person name="Grigoriev I.V."/>
            <person name="Debuchy R."/>
            <person name="Gladieux P."/>
            <person name="Thoren M.H."/>
            <person name="Johannesson H."/>
        </authorList>
    </citation>
    <scope>NUCLEOTIDE SEQUENCE</scope>
    <source>
        <strain evidence="6">CBS 731.68</strain>
    </source>
</reference>
<dbReference type="GeneID" id="87827863"/>
<gene>
    <name evidence="6" type="ORF">N657DRAFT_631828</name>
</gene>
<accession>A0AAN6U3C2</accession>
<dbReference type="PANTHER" id="PTHR43735">
    <property type="entry name" value="APOPTOSIS-INDUCING FACTOR 1"/>
    <property type="match status" value="1"/>
</dbReference>
<keyword evidence="7" id="KW-1185">Reference proteome</keyword>
<proteinExistence type="inferred from homology"/>
<evidence type="ECO:0000259" key="5">
    <source>
        <dbReference type="Pfam" id="PF07992"/>
    </source>
</evidence>
<name>A0AAN6U3C2_9PEZI</name>
<dbReference type="Proteomes" id="UP001302602">
    <property type="component" value="Unassembled WGS sequence"/>
</dbReference>
<evidence type="ECO:0000256" key="2">
    <source>
        <dbReference type="ARBA" id="ARBA00022630"/>
    </source>
</evidence>
<feature type="domain" description="FAD/NAD(P)-binding" evidence="5">
    <location>
        <begin position="5"/>
        <end position="291"/>
    </location>
</feature>
<evidence type="ECO:0000313" key="6">
    <source>
        <dbReference type="EMBL" id="KAK4125554.1"/>
    </source>
</evidence>
<keyword evidence="3" id="KW-0274">FAD</keyword>
<dbReference type="Pfam" id="PF07992">
    <property type="entry name" value="Pyr_redox_2"/>
    <property type="match status" value="1"/>
</dbReference>
<dbReference type="SUPFAM" id="SSF51905">
    <property type="entry name" value="FAD/NAD(P)-binding domain"/>
    <property type="match status" value="1"/>
</dbReference>
<dbReference type="AlphaFoldDB" id="A0AAN6U3C2"/>
<dbReference type="Gene3D" id="3.50.50.100">
    <property type="match status" value="1"/>
</dbReference>
<dbReference type="GO" id="GO:0050660">
    <property type="term" value="F:flavin adenine dinucleotide binding"/>
    <property type="evidence" value="ECO:0007669"/>
    <property type="project" value="TreeGrafter"/>
</dbReference>
<dbReference type="PANTHER" id="PTHR43735:SF3">
    <property type="entry name" value="FERROPTOSIS SUPPRESSOR PROTEIN 1"/>
    <property type="match status" value="1"/>
</dbReference>
<keyword evidence="4" id="KW-0560">Oxidoreductase</keyword>
<dbReference type="PRINTS" id="PR00368">
    <property type="entry name" value="FADPNR"/>
</dbReference>